<reference evidence="2 3" key="1">
    <citation type="submission" date="2009-09" db="EMBL/GenBank/DDBJ databases">
        <authorList>
            <person name="Weinstock G."/>
            <person name="Sodergren E."/>
            <person name="Clifton S."/>
            <person name="Fulton L."/>
            <person name="Fulton B."/>
            <person name="Courtney L."/>
            <person name="Fronick C."/>
            <person name="Harrison M."/>
            <person name="Strong C."/>
            <person name="Farmer C."/>
            <person name="Delahaunty K."/>
            <person name="Markovic C."/>
            <person name="Hall O."/>
            <person name="Minx P."/>
            <person name="Tomlinson C."/>
            <person name="Mitreva M."/>
            <person name="Nelson J."/>
            <person name="Hou S."/>
            <person name="Wollam A."/>
            <person name="Pepin K.H."/>
            <person name="Johnson M."/>
            <person name="Bhonagiri V."/>
            <person name="Nash W.E."/>
            <person name="Warren W."/>
            <person name="Chinwalla A."/>
            <person name="Mardis E.R."/>
            <person name="Wilson R.K."/>
        </authorList>
    </citation>
    <scope>NUCLEOTIDE SEQUENCE [LARGE SCALE GENOMIC DNA]</scope>
    <source>
        <strain evidence="2 3">F0319</strain>
    </source>
</reference>
<evidence type="ECO:0000313" key="3">
    <source>
        <dbReference type="Proteomes" id="UP000003327"/>
    </source>
</evidence>
<dbReference type="PANTHER" id="PTHR12526">
    <property type="entry name" value="GLYCOSYLTRANSFERASE"/>
    <property type="match status" value="1"/>
</dbReference>
<evidence type="ECO:0000313" key="2">
    <source>
        <dbReference type="EMBL" id="EEX18503.1"/>
    </source>
</evidence>
<evidence type="ECO:0000259" key="1">
    <source>
        <dbReference type="Pfam" id="PF00534"/>
    </source>
</evidence>
<dbReference type="Gene3D" id="3.40.50.2000">
    <property type="entry name" value="Glycogen Phosphorylase B"/>
    <property type="match status" value="2"/>
</dbReference>
<keyword evidence="2" id="KW-0328">Glycosyltransferase</keyword>
<comment type="caution">
    <text evidence="2">The sequence shown here is derived from an EMBL/GenBank/DDBJ whole genome shotgun (WGS) entry which is preliminary data.</text>
</comment>
<feature type="domain" description="Glycosyl transferase family 1" evidence="1">
    <location>
        <begin position="175"/>
        <end position="335"/>
    </location>
</feature>
<proteinExistence type="predicted"/>
<gene>
    <name evidence="2" type="ORF">HMPREF0973_01699</name>
</gene>
<keyword evidence="2" id="KW-0808">Transferase</keyword>
<dbReference type="RefSeq" id="WP_004383369.1">
    <property type="nucleotide sequence ID" value="NZ_GG698714.1"/>
</dbReference>
<dbReference type="CDD" id="cd03820">
    <property type="entry name" value="GT4_AmsD-like"/>
    <property type="match status" value="1"/>
</dbReference>
<dbReference type="OrthoDB" id="9811239at2"/>
<dbReference type="Pfam" id="PF00534">
    <property type="entry name" value="Glycos_transf_1"/>
    <property type="match status" value="1"/>
</dbReference>
<dbReference type="EC" id="2.4.-.-" evidence="2"/>
<dbReference type="eggNOG" id="COG0438">
    <property type="taxonomic scope" value="Bacteria"/>
</dbReference>
<protein>
    <submittedName>
        <fullName evidence="2">Glycosyltransferase, group 1 family protein</fullName>
        <ecNumber evidence="2">2.4.-.-</ecNumber>
    </submittedName>
</protein>
<name>C9MQ00_9BACT</name>
<dbReference type="STRING" id="649761.HMPREF0973_01699"/>
<dbReference type="AlphaFoldDB" id="C9MQ00"/>
<dbReference type="GO" id="GO:0016757">
    <property type="term" value="F:glycosyltransferase activity"/>
    <property type="evidence" value="ECO:0007669"/>
    <property type="project" value="UniProtKB-KW"/>
</dbReference>
<accession>C9MQ00</accession>
<dbReference type="SUPFAM" id="SSF53756">
    <property type="entry name" value="UDP-Glycosyltransferase/glycogen phosphorylase"/>
    <property type="match status" value="1"/>
</dbReference>
<dbReference type="PANTHER" id="PTHR12526:SF630">
    <property type="entry name" value="GLYCOSYLTRANSFERASE"/>
    <property type="match status" value="1"/>
</dbReference>
<sequence length="358" mass="41138">MKIAYIVNGLYNSAGMERVLTVRANNLCNLYDITFITKAQGNRPDYFPLDKTIHRIDIAEEVAYREGLEKCLLENKYDITVSTGGSEFYFLYKIKDGSKKIFEFHFSYDISQVWMSGVKNSFKRKILIELQKFRRIYIARYYDKVVVLTKTDCQRWGRWLSNVTYIYNPLTIVPKNKSLVMDKTVIAVGRLDRQKGFDLLINAWEIVFASFPDWKLHIYGEGILREQLQSLIDRKGLSSSLVLCGATNNIISKYCESSIFILSSRTEAFGLVLTEAEACGLPIVAFDCPSGPRELMEDGENGFLVRPVGNIEQLANRIIKLISDVSLRQKMGQRSSELSQKFSIENISKKWVQLYNQL</sequence>
<dbReference type="HOGENOM" id="CLU_009583_0_0_10"/>
<organism evidence="2 3">
    <name type="scientific">Prevotella veroralis F0319</name>
    <dbReference type="NCBI Taxonomy" id="649761"/>
    <lineage>
        <taxon>Bacteria</taxon>
        <taxon>Pseudomonadati</taxon>
        <taxon>Bacteroidota</taxon>
        <taxon>Bacteroidia</taxon>
        <taxon>Bacteroidales</taxon>
        <taxon>Prevotellaceae</taxon>
        <taxon>Prevotella</taxon>
    </lineage>
</organism>
<dbReference type="InterPro" id="IPR001296">
    <property type="entry name" value="Glyco_trans_1"/>
</dbReference>
<dbReference type="Proteomes" id="UP000003327">
    <property type="component" value="Unassembled WGS sequence"/>
</dbReference>
<keyword evidence="3" id="KW-1185">Reference proteome</keyword>
<dbReference type="EMBL" id="ACVA01000036">
    <property type="protein sequence ID" value="EEX18503.1"/>
    <property type="molecule type" value="Genomic_DNA"/>
</dbReference>